<proteinExistence type="predicted"/>
<dbReference type="InterPro" id="IPR059177">
    <property type="entry name" value="GH29D-like_dom"/>
</dbReference>
<reference evidence="3 4" key="1">
    <citation type="submission" date="2019-09" db="EMBL/GenBank/DDBJ databases">
        <title>Bacillus ochoae sp. nov., Paenibacillus whitsoniae sp. nov., Paenibacillus spiritus sp. nov. Isolated from the Mars Exploration Rover during spacecraft assembly.</title>
        <authorList>
            <person name="Seuylemezian A."/>
            <person name="Vaishampayan P."/>
        </authorList>
    </citation>
    <scope>NUCLEOTIDE SEQUENCE [LARGE SCALE GENOMIC DNA]</scope>
    <source>
        <strain evidence="3 4">MER_111</strain>
    </source>
</reference>
<accession>A0A5J5FUC3</accession>
<feature type="region of interest" description="Disordered" evidence="1">
    <location>
        <begin position="2538"/>
        <end position="2569"/>
    </location>
</feature>
<name>A0A5J5FUC3_9BACL</name>
<organism evidence="3 4">
    <name type="scientific">Paenibacillus spiritus</name>
    <dbReference type="NCBI Taxonomy" id="2496557"/>
    <lineage>
        <taxon>Bacteria</taxon>
        <taxon>Bacillati</taxon>
        <taxon>Bacillota</taxon>
        <taxon>Bacilli</taxon>
        <taxon>Bacillales</taxon>
        <taxon>Paenibacillaceae</taxon>
        <taxon>Paenibacillus</taxon>
    </lineage>
</organism>
<dbReference type="Pfam" id="PF00395">
    <property type="entry name" value="SLH"/>
    <property type="match status" value="3"/>
</dbReference>
<dbReference type="Proteomes" id="UP000367750">
    <property type="component" value="Unassembled WGS sequence"/>
</dbReference>
<dbReference type="EMBL" id="VYKK01000030">
    <property type="protein sequence ID" value="KAA8997246.1"/>
    <property type="molecule type" value="Genomic_DNA"/>
</dbReference>
<sequence length="2842" mass="285282">MAFKYKSMIGVGVAALLVAIFTIAGGFMAKADPQTWDSAADTSWYNPIYSTFTIDSPAKLAGAAKLVNEDPDGSINGLRGKILEVDRTLDLSEYEWLPIGTAEHPFKGTLIAAAGGKFDIIGMKIPDSFGYRGLVGNMEGGTVGGFTFEASGRLSAASVTSDVYAGSAVAKMSGSSLVYNITNHIDVQLTVSESVYRIYAGGIVGMGEGSIADVANTKSITASGSSYAGGIVGYGGAYGLRIKQASNEASISLDGQGGEIAAGGIAGYVEGLLELEDQDTPIVNSGSIDANGGAVSYAGGIAGRVGGRLSISALTSNTGSVTIQAPGGTASYAGGFVGAAMAPAAKSVLDGAFSNTGLLVNHGGSNVYTGGAAGYFGDDYAWSGVFKNTVAIEADGTDHIYTGGFAGYSVGGTVTNVAFDANIEAGGSQAFTGGIVGYARGGSIGDAVGVAAADGTKSYSTIVSGGSADRYASIAADGTVGGIGGYIDGEVNHVSVKYLSLKTRTVNSAVGGVAGSLQGAVFGASVGDPAYSGYDSVKLSADTGLASGSDEWKAGGIAGLNEKALTVTGSQVARVGIEAGSGKSRYTAGGIAGVLTAEARIGTEEDPVQVQDFRLDTGASDSSFGGAVGVNRAPVMIVRIERVQLTSSGADNRLGGVFGENHGVSAGSQAKNLTIAFTGDDNAVGGIAGLNRGSISDSRAEAVAIDAAGARAAAGGIVGLSEGPDGARASLSRVSVVGGELPTVTVRAAGVNAGGIAGLARSTDIALPQAAAEAPNYVELSLKGTQAAAGGIAGRIVDGSIVGDASMMNADDVLISTGPASADPLIGGIAGYAEGTRIEKLLASGLNLNINNPSTAVGGLVGYNLGTGSAVIADSSIEKLSLKVNAAAVQSKAGGLIGINAARSGDPTVNPGSAPSTLRNSRAMGTVSVTAPSALVGGMVGENHALIANNSVTDKLPVISRGADAIVGGLAGVNRATGTLYYTYSNANLTVEGSHALAGGLVGLNEGAVQGSYVDIAVTGKATGTSSAPAFLGGLAGRNSGKIELSYFAGTLTATGSYNVAGGLVGDQTSGSIRNAYSAQKASATADHSYVGGLAGRIAGGKLSYTYSAAQVLASGGAAAGAYAGRYDSSDLELLYKNYVVKDAAAALNASLPDFAAGAALDEPLRLDTVSVAVLQDRSQFPALSGWDFSRAWRYGSQNALYKYPELNRTANTGDQTGSGVNANINWYMKDKGAMQFEISSEAELAGLAGIVNGSIAGVDRFDFTDRIIRITGPIHIQSRQWTPIGDKPENPFRGRLDGGDYLIDGLYQQPAYTYSGLFGVIAKEGRVENMKLEPLAVAGLEYTGTLAGLNEGSVSGIEVRLTDGVKVGGRVVGAMIGRNAGSIGQLHLILQNGGVEAAYNSAVVGAFIGDNASAIDGQLELTSVGGTVSAFTEDAVIGGAIGQQAGNITGFTMTLSPDFRILSTGDRNIVGGVAGRYAAGEAKDMSMIFAGASLQTGGPDSTLGGIFGRAEAGTVLRNLEVRAEVPGIHLLGNGTVGGAVGVKEGQGTAGFDIDGVTIGDLNIASSGDSLKGLAGGVAAQTNRAAIRGAASSAAVRGAGVAVTAGGIVGSARDSVLYLVSGEGEVSATSRSGNNFAGGIVGEMSAADRDRALDFGLMTPLYPGVYQADMQGSAVTASSLNYQGLQYAGGIAGKNDNASIYQSHAKTALSVSGGKTQYAGGLAGYSSGIIVGSGSESGLRLSNGVSYEAGGAVGQAVGGGIYYTQITSSGGEQLVIGSSVSAAGESPTTHAGGFAGSVSGTDMTNDSADLPLTVTEANTYNTPTAGGFAGQLKGTGPANGQIRDAWAQGSVTVTAKTASVAGGFAGAVDHYNVAHVYAKGNVQNTGLDLRTGGLAGSVEASGTISGSYALQSKVASLSAKPVTRAYTGGITGMNAGRIESSTADNRDLAAPASGSSIYTGSVAGYEAAGGLVSGTVYTNALAPFGRGGSAADAVRTSAVDPLARGAWLIDVDTVFLSEPDQGRVAIDSIPVLQGTVLLKNATGAAYYSLFNRTAAAAPELPKLTLEADLDLTNVAFTPYENFTGVFDGGNHRLTGLKLNGAGITAFTLVNRGVLEHLVFDRPVILSSGDSAVAAGINETGAVIRDVAVRDAAVTAAGRAGGIAAVNRGAIEASYSTGSVRSLAPAQRAIAGGLAGENAAGGRIAESFSSADIRTEGQEALAGGIAGMQAGQIENGYAAGRVLAEGTAKAWAGGIAALAQDGRVQHALSTGETAAAVGGKIVPGKAFFGGLAGQLTGSAAVEESQYNLQALKRSTAYYNGEGKPVSGYEPDAAGMTATELTAGTLPQGLDASVWEAKTGFYPGLKAFSRTPDGLLATAAVIPGRTDTINHLSEAFGLSKTESLLWSSASSAAVLRAGEGTWTGSLAPARTAVLTASYEGAVRTIAIGTPAYAYTGQTAKPSAVSGSRVFSDKTAVELSGEAGAKIYYTLDGSQPDMFSALYTGPVELTKTTTLTAIAVADDKEASEAFSAVWTQQYVSSGGGGGGGGTPGGGGGGGAAPAPAEETSAEPAVSAVIGGHPVEAGNTDAPLTVAKNSKLELTAPEGQIIYYTTDGSEPTASSPRYTGPIVIRTGMTLKIKTDKDDRVITMNYEVKNAEFELKPDAKDVHYMAGYADGSFKPNRAITRYELIAALSPLLNQEEVSVENLFGDVKTEYADTVAFFSAAGIIDGYPGGGFGGDKGLTRAEFTAVLSRVLHLEPAQSTAAGMKDVKGHWAEKYIAALTKAGYIKGFPDGTFRPQSEITRAQAVALINRIIGVRTEALPVRFNDLPATHWAYKDIMSVAK</sequence>
<comment type="caution">
    <text evidence="3">The sequence shown here is derived from an EMBL/GenBank/DDBJ whole genome shotgun (WGS) entry which is preliminary data.</text>
</comment>
<feature type="compositionally biased region" description="Gly residues" evidence="1">
    <location>
        <begin position="2538"/>
        <end position="2556"/>
    </location>
</feature>
<dbReference type="PROSITE" id="PS51272">
    <property type="entry name" value="SLH"/>
    <property type="match status" value="2"/>
</dbReference>
<keyword evidence="4" id="KW-1185">Reference proteome</keyword>
<dbReference type="OrthoDB" id="9802197at2"/>
<protein>
    <recommendedName>
        <fullName evidence="2">SLH domain-containing protein</fullName>
    </recommendedName>
</protein>
<dbReference type="InterPro" id="IPR051465">
    <property type="entry name" value="Cell_Envelope_Struct_Comp"/>
</dbReference>
<evidence type="ECO:0000313" key="4">
    <source>
        <dbReference type="Proteomes" id="UP000367750"/>
    </source>
</evidence>
<dbReference type="InterPro" id="IPR001119">
    <property type="entry name" value="SLH_dom"/>
</dbReference>
<dbReference type="PANTHER" id="PTHR43308:SF5">
    <property type="entry name" value="S-LAYER PROTEIN _ PEPTIDOGLYCAN ENDO-BETA-N-ACETYLGLUCOSAMINIDASE"/>
    <property type="match status" value="1"/>
</dbReference>
<dbReference type="RefSeq" id="WP_150459711.1">
    <property type="nucleotide sequence ID" value="NZ_VYKK01000030.1"/>
</dbReference>
<dbReference type="Gene3D" id="2.160.20.110">
    <property type="match status" value="6"/>
</dbReference>
<gene>
    <name evidence="3" type="ORF">F4V43_18325</name>
</gene>
<evidence type="ECO:0000259" key="2">
    <source>
        <dbReference type="PROSITE" id="PS51272"/>
    </source>
</evidence>
<evidence type="ECO:0000313" key="3">
    <source>
        <dbReference type="EMBL" id="KAA8997246.1"/>
    </source>
</evidence>
<dbReference type="Pfam" id="PF13290">
    <property type="entry name" value="CHB_HEX_C_1"/>
    <property type="match status" value="2"/>
</dbReference>
<evidence type="ECO:0000256" key="1">
    <source>
        <dbReference type="SAM" id="MobiDB-lite"/>
    </source>
</evidence>
<dbReference type="PANTHER" id="PTHR43308">
    <property type="entry name" value="OUTER MEMBRANE PROTEIN ALPHA-RELATED"/>
    <property type="match status" value="1"/>
</dbReference>
<feature type="domain" description="SLH" evidence="2">
    <location>
        <begin position="2700"/>
        <end position="2759"/>
    </location>
</feature>
<feature type="compositionally biased region" description="Low complexity" evidence="1">
    <location>
        <begin position="2557"/>
        <end position="2569"/>
    </location>
</feature>
<feature type="domain" description="SLH" evidence="2">
    <location>
        <begin position="2760"/>
        <end position="2823"/>
    </location>
</feature>